<dbReference type="Proteomes" id="UP000619376">
    <property type="component" value="Unassembled WGS sequence"/>
</dbReference>
<gene>
    <name evidence="2" type="ORF">GCM10017781_22460</name>
    <name evidence="3" type="ORF">HNQ07_002281</name>
</gene>
<dbReference type="EMBL" id="JACHFK010000005">
    <property type="protein sequence ID" value="MBB5376817.1"/>
    <property type="molecule type" value="Genomic_DNA"/>
</dbReference>
<keyword evidence="5" id="KW-1185">Reference proteome</keyword>
<evidence type="ECO:0000313" key="5">
    <source>
        <dbReference type="Proteomes" id="UP000619376"/>
    </source>
</evidence>
<evidence type="ECO:0000256" key="1">
    <source>
        <dbReference type="SAM" id="Phobius"/>
    </source>
</evidence>
<evidence type="ECO:0000313" key="3">
    <source>
        <dbReference type="EMBL" id="MBB5376817.1"/>
    </source>
</evidence>
<keyword evidence="1" id="KW-0812">Transmembrane</keyword>
<dbReference type="Proteomes" id="UP000539473">
    <property type="component" value="Unassembled WGS sequence"/>
</dbReference>
<keyword evidence="1" id="KW-0472">Membrane</keyword>
<reference evidence="2" key="1">
    <citation type="journal article" date="2014" name="Int. J. Syst. Evol. Microbiol.">
        <title>Complete genome of a new Firmicutes species belonging to the dominant human colonic microbiota ('Ruminococcus bicirculans') reveals two chromosomes and a selective capacity to utilize plant glucans.</title>
        <authorList>
            <consortium name="NISC Comparative Sequencing Program"/>
            <person name="Wegmann U."/>
            <person name="Louis P."/>
            <person name="Goesmann A."/>
            <person name="Henrissat B."/>
            <person name="Duncan S.H."/>
            <person name="Flint H.J."/>
        </authorList>
    </citation>
    <scope>NUCLEOTIDE SEQUENCE</scope>
    <source>
        <strain evidence="2">CGMCC 1.18437</strain>
    </source>
</reference>
<proteinExistence type="predicted"/>
<feature type="transmembrane region" description="Helical" evidence="1">
    <location>
        <begin position="40"/>
        <end position="59"/>
    </location>
</feature>
<organism evidence="3 4">
    <name type="scientific">Deinococcus metalli</name>
    <dbReference type="NCBI Taxonomy" id="1141878"/>
    <lineage>
        <taxon>Bacteria</taxon>
        <taxon>Thermotogati</taxon>
        <taxon>Deinococcota</taxon>
        <taxon>Deinococci</taxon>
        <taxon>Deinococcales</taxon>
        <taxon>Deinococcaceae</taxon>
        <taxon>Deinococcus</taxon>
    </lineage>
</organism>
<comment type="caution">
    <text evidence="3">The sequence shown here is derived from an EMBL/GenBank/DDBJ whole genome shotgun (WGS) entry which is preliminary data.</text>
</comment>
<dbReference type="EMBL" id="BNAJ01000005">
    <property type="protein sequence ID" value="GHF45574.1"/>
    <property type="molecule type" value="Genomic_DNA"/>
</dbReference>
<protein>
    <submittedName>
        <fullName evidence="3">Uncharacterized protein</fullName>
    </submittedName>
</protein>
<name>A0A7W8KEP8_9DEIO</name>
<dbReference type="RefSeq" id="WP_184111815.1">
    <property type="nucleotide sequence ID" value="NZ_BNAJ01000005.1"/>
</dbReference>
<accession>A0A7W8KEP8</accession>
<evidence type="ECO:0000313" key="2">
    <source>
        <dbReference type="EMBL" id="GHF45574.1"/>
    </source>
</evidence>
<sequence>MDALIDVCVRSALLLLGHPVTRGLLFALAALYGVGAGWPAWASGACGLLGVASWAAPLWHGWRAGR</sequence>
<evidence type="ECO:0000313" key="4">
    <source>
        <dbReference type="Proteomes" id="UP000539473"/>
    </source>
</evidence>
<reference evidence="5" key="2">
    <citation type="journal article" date="2019" name="Int. J. Syst. Evol. Microbiol.">
        <title>The Global Catalogue of Microorganisms (GCM) 10K type strain sequencing project: providing services to taxonomists for standard genome sequencing and annotation.</title>
        <authorList>
            <consortium name="The Broad Institute Genomics Platform"/>
            <consortium name="The Broad Institute Genome Sequencing Center for Infectious Disease"/>
            <person name="Wu L."/>
            <person name="Ma J."/>
        </authorList>
    </citation>
    <scope>NUCLEOTIDE SEQUENCE [LARGE SCALE GENOMIC DNA]</scope>
    <source>
        <strain evidence="5">CGMCC 1.18437</strain>
    </source>
</reference>
<feature type="transmembrane region" description="Helical" evidence="1">
    <location>
        <begin position="12"/>
        <end position="34"/>
    </location>
</feature>
<dbReference type="AlphaFoldDB" id="A0A7W8KEP8"/>
<reference evidence="3 4" key="3">
    <citation type="submission" date="2020-08" db="EMBL/GenBank/DDBJ databases">
        <title>Genomic Encyclopedia of Type Strains, Phase IV (KMG-IV): sequencing the most valuable type-strain genomes for metagenomic binning, comparative biology and taxonomic classification.</title>
        <authorList>
            <person name="Goeker M."/>
        </authorList>
    </citation>
    <scope>NUCLEOTIDE SEQUENCE [LARGE SCALE GENOMIC DNA]</scope>
    <source>
        <strain evidence="3 4">DSM 27521</strain>
    </source>
</reference>
<keyword evidence="1" id="KW-1133">Transmembrane helix</keyword>
<reference evidence="2" key="4">
    <citation type="submission" date="2024-05" db="EMBL/GenBank/DDBJ databases">
        <authorList>
            <person name="Sun Q."/>
            <person name="Zhou Y."/>
        </authorList>
    </citation>
    <scope>NUCLEOTIDE SEQUENCE</scope>
    <source>
        <strain evidence="2">CGMCC 1.18437</strain>
    </source>
</reference>